<protein>
    <submittedName>
        <fullName evidence="2">Uncharacterized protein</fullName>
    </submittedName>
</protein>
<gene>
    <name evidence="2" type="ORF">AVDCRST_MAG69-1878</name>
</gene>
<dbReference type="AlphaFoldDB" id="A0A6J4SQ61"/>
<evidence type="ECO:0000256" key="1">
    <source>
        <dbReference type="SAM" id="Coils"/>
    </source>
</evidence>
<feature type="coiled-coil region" evidence="1">
    <location>
        <begin position="268"/>
        <end position="373"/>
    </location>
</feature>
<dbReference type="EMBL" id="CADCVP010000201">
    <property type="protein sequence ID" value="CAA9500721.1"/>
    <property type="molecule type" value="Genomic_DNA"/>
</dbReference>
<feature type="coiled-coil region" evidence="1">
    <location>
        <begin position="435"/>
        <end position="462"/>
    </location>
</feature>
<proteinExistence type="predicted"/>
<sequence length="475" mass="53020">MATTLGEVTFRLERLGWSAPERMEIVGRWAGVGPELVEHPTVIAMAAGVEHRFRAIGTPAFERNGGWAASFRWDPDITRISDVLLEFDSGLVLPLPHPSTHQRRFGRPLIKAHVAAVRTPPAHRPPSSDDHASLNYEDLTQLDLHAALIKAQQDLEEARDDLVDAEEQAAMARRDADRERERRRAEAERTREALALAGELAEEQLAAERTAAEERIAAERADAEQRISAERNAAEERIAAEQAAAAERIAAEQAAAAERIAAEQAAVHERFEREHATLTAERDDAQQQLQVVRQEAEELSGKLEQVSDTLAVERIKRSGLREEVDALRSDLDRAGRREREVAERHTAEVAGIREELEVALGQLESAREDLSTAGVESRRRDEELERLRGRLLEIQPVLDENARLTGELAEMRRHVADLEPLREQLAELSRHAAQVEPLREQLAEARSDAEQATADAAMMRERLEAIGRALGEVSR</sequence>
<name>A0A6J4SQ61_9ACTN</name>
<evidence type="ECO:0000313" key="2">
    <source>
        <dbReference type="EMBL" id="CAA9500721.1"/>
    </source>
</evidence>
<feature type="coiled-coil region" evidence="1">
    <location>
        <begin position="148"/>
        <end position="244"/>
    </location>
</feature>
<reference evidence="2" key="1">
    <citation type="submission" date="2020-02" db="EMBL/GenBank/DDBJ databases">
        <authorList>
            <person name="Meier V. D."/>
        </authorList>
    </citation>
    <scope>NUCLEOTIDE SEQUENCE</scope>
    <source>
        <strain evidence="2">AVDCRST_MAG69</strain>
    </source>
</reference>
<accession>A0A6J4SQ61</accession>
<keyword evidence="1" id="KW-0175">Coiled coil</keyword>
<organism evidence="2">
    <name type="scientific">uncultured Solirubrobacteraceae bacterium</name>
    <dbReference type="NCBI Taxonomy" id="1162706"/>
    <lineage>
        <taxon>Bacteria</taxon>
        <taxon>Bacillati</taxon>
        <taxon>Actinomycetota</taxon>
        <taxon>Thermoleophilia</taxon>
        <taxon>Solirubrobacterales</taxon>
        <taxon>Solirubrobacteraceae</taxon>
        <taxon>environmental samples</taxon>
    </lineage>
</organism>